<dbReference type="eggNOG" id="COG5001">
    <property type="taxonomic scope" value="Bacteria"/>
</dbReference>
<dbReference type="SUPFAM" id="SSF55073">
    <property type="entry name" value="Nucleotide cyclase"/>
    <property type="match status" value="1"/>
</dbReference>
<dbReference type="PROSITE" id="PS50883">
    <property type="entry name" value="EAL"/>
    <property type="match status" value="1"/>
</dbReference>
<dbReference type="Gene3D" id="3.30.110.200">
    <property type="match status" value="1"/>
</dbReference>
<dbReference type="Proteomes" id="UP000009144">
    <property type="component" value="Chromosome"/>
</dbReference>
<keyword evidence="6" id="KW-1185">Reference proteome</keyword>
<dbReference type="InterPro" id="IPR035919">
    <property type="entry name" value="EAL_sf"/>
</dbReference>
<dbReference type="SMART" id="SM00267">
    <property type="entry name" value="GGDEF"/>
    <property type="match status" value="1"/>
</dbReference>
<dbReference type="PROSITE" id="PS50885">
    <property type="entry name" value="HAMP"/>
    <property type="match status" value="1"/>
</dbReference>
<feature type="transmembrane region" description="Helical" evidence="1">
    <location>
        <begin position="199"/>
        <end position="219"/>
    </location>
</feature>
<protein>
    <recommendedName>
        <fullName evidence="7">Diguanylate cyclase/phosphodiesterase</fullName>
    </recommendedName>
</protein>
<dbReference type="GO" id="GO:0007165">
    <property type="term" value="P:signal transduction"/>
    <property type="evidence" value="ECO:0007669"/>
    <property type="project" value="InterPro"/>
</dbReference>
<sequence length="677" mass="76068">MVLDLACLTAVAQVMLARLLDDAVKQLSHADSSLMIPFIMRLFLMSLSKQLLILLTLIFLIVFSVNFVMSMDNIRSYLQGESEVHVQDTATSLGLSLSPHMADETDPILRTMMNAIFDTGYYKEMRLLDVDGNELIRLTNPDEVRGVPSWLIRFFPIETATAVSELSTGWNIAGTLQVTSNPGYGYLKLYEQFKSTLKFSLLILLGAILLLLVVLRMTLRPLKAITEQANDISAGKFTVIENLPWTREVRSVAKSMNSMSTKIGKTIHHLNLRLDKLNDNLNRDPLTNLLNQQMFNVDIKQALSIGEFGHVIYIKFDDLSAVVKNQGKNAVDALLIDFASQLQQLPFANVRNYRWYGSEFAVQTTDSNIEDITQIAEHIQALASELGQQYEHSDLLHMGIVSYERSSEIERLMPALIEAYEQARLIEANAFYIKENTLSSMTEMSWKATIEQVINTDSAMITFTNQAYNYSDKAKPHLVMREAFTEVRDANGDLLPIGTFFSMAEAFDLVETLDKHIVQKVLDLMAKESNPAPVTINLSLASIASADFRQWLGKAVIQSGLSPALLAFSVTAYAAAKDLDTFTNFSIFVRQLGAHSLLKRYSSDVIPVNLLKDLHIDYIRLARDLTTDIRSNTNKPDLLDIIQEIARLLEVRVLAESAKDEQDFLWLQQAGLFGISR</sequence>
<dbReference type="Gene3D" id="3.20.20.450">
    <property type="entry name" value="EAL domain"/>
    <property type="match status" value="1"/>
</dbReference>
<proteinExistence type="predicted"/>
<evidence type="ECO:0000313" key="5">
    <source>
        <dbReference type="EMBL" id="AFI84751.1"/>
    </source>
</evidence>
<reference evidence="5 6" key="1">
    <citation type="journal article" date="2012" name="J. Bacteriol.">
        <title>Complete genome sequences of Methylophaga sp. strain JAM1 and Methylophaga sp. strain JAM7.</title>
        <authorList>
            <person name="Villeneuve C."/>
            <person name="Martineau C."/>
            <person name="Mauffrey F."/>
            <person name="Villemur R."/>
        </authorList>
    </citation>
    <scope>NUCLEOTIDE SEQUENCE [LARGE SCALE GENOMIC DNA]</scope>
    <source>
        <strain evidence="5 6">JAM1</strain>
    </source>
</reference>
<dbReference type="Gene3D" id="3.30.70.270">
    <property type="match status" value="1"/>
</dbReference>
<dbReference type="Gene3D" id="6.20.270.20">
    <property type="entry name" value="LapD/MoxY periplasmic domain"/>
    <property type="match status" value="1"/>
</dbReference>
<dbReference type="InterPro" id="IPR003660">
    <property type="entry name" value="HAMP_dom"/>
</dbReference>
<dbReference type="Gene3D" id="6.10.340.10">
    <property type="match status" value="1"/>
</dbReference>
<feature type="domain" description="HAMP" evidence="3">
    <location>
        <begin position="216"/>
        <end position="268"/>
    </location>
</feature>
<accession>I1XK32</accession>
<feature type="transmembrane region" description="Helical" evidence="1">
    <location>
        <begin position="51"/>
        <end position="69"/>
    </location>
</feature>
<name>I1XK32_METNJ</name>
<dbReference type="PANTHER" id="PTHR33121">
    <property type="entry name" value="CYCLIC DI-GMP PHOSPHODIESTERASE PDEF"/>
    <property type="match status" value="1"/>
</dbReference>
<evidence type="ECO:0000256" key="1">
    <source>
        <dbReference type="SAM" id="Phobius"/>
    </source>
</evidence>
<dbReference type="KEGG" id="mej:Q7A_1934"/>
<feature type="domain" description="EAL" evidence="2">
    <location>
        <begin position="443"/>
        <end position="677"/>
    </location>
</feature>
<dbReference type="Pfam" id="PF00990">
    <property type="entry name" value="GGDEF"/>
    <property type="match status" value="1"/>
</dbReference>
<reference evidence="5 6" key="2">
    <citation type="journal article" date="2013" name="Int. J. Syst. Evol. Microbiol.">
        <title>Methylophaga nitratireducenticrescens sp. nov. and Methylophaga frappieri sp. nov., isolated from the biofilm of the methanol-fed denitrification system treating the seawater at the Montreal Biodome.</title>
        <authorList>
            <person name="Villeneuve C."/>
            <person name="Martineau C."/>
            <person name="Mauffrey F."/>
            <person name="Villemur R."/>
        </authorList>
    </citation>
    <scope>NUCLEOTIDE SEQUENCE [LARGE SCALE GENOMIC DNA]</scope>
    <source>
        <strain evidence="5 6">JAM1</strain>
    </source>
</reference>
<keyword evidence="1" id="KW-1133">Transmembrane helix</keyword>
<dbReference type="SMART" id="SM00304">
    <property type="entry name" value="HAMP"/>
    <property type="match status" value="1"/>
</dbReference>
<dbReference type="AlphaFoldDB" id="I1XK32"/>
<dbReference type="Pfam" id="PF16448">
    <property type="entry name" value="LapD_MoxY_N"/>
    <property type="match status" value="1"/>
</dbReference>
<evidence type="ECO:0008006" key="7">
    <source>
        <dbReference type="Google" id="ProtNLM"/>
    </source>
</evidence>
<keyword evidence="1" id="KW-0812">Transmembrane</keyword>
<dbReference type="InterPro" id="IPR029787">
    <property type="entry name" value="Nucleotide_cyclase"/>
</dbReference>
<dbReference type="Pfam" id="PF00672">
    <property type="entry name" value="HAMP"/>
    <property type="match status" value="1"/>
</dbReference>
<dbReference type="InterPro" id="IPR032244">
    <property type="entry name" value="LapD_MoxY_N"/>
</dbReference>
<evidence type="ECO:0000259" key="3">
    <source>
        <dbReference type="PROSITE" id="PS50885"/>
    </source>
</evidence>
<dbReference type="STRING" id="754476.Q7A_1934"/>
<evidence type="ECO:0000259" key="4">
    <source>
        <dbReference type="PROSITE" id="PS50887"/>
    </source>
</evidence>
<keyword evidence="1" id="KW-0472">Membrane</keyword>
<feature type="domain" description="GGDEF" evidence="4">
    <location>
        <begin position="307"/>
        <end position="436"/>
    </location>
</feature>
<dbReference type="InterPro" id="IPR000160">
    <property type="entry name" value="GGDEF_dom"/>
</dbReference>
<dbReference type="InterPro" id="IPR042461">
    <property type="entry name" value="LapD_MoxY_peri_C"/>
</dbReference>
<dbReference type="InterPro" id="IPR001633">
    <property type="entry name" value="EAL_dom"/>
</dbReference>
<dbReference type="GO" id="GO:0071111">
    <property type="term" value="F:cyclic-guanylate-specific phosphodiesterase activity"/>
    <property type="evidence" value="ECO:0007669"/>
    <property type="project" value="InterPro"/>
</dbReference>
<evidence type="ECO:0000313" key="6">
    <source>
        <dbReference type="Proteomes" id="UP000009144"/>
    </source>
</evidence>
<dbReference type="InterPro" id="IPR043128">
    <property type="entry name" value="Rev_trsase/Diguanyl_cyclase"/>
</dbReference>
<dbReference type="PROSITE" id="PS50887">
    <property type="entry name" value="GGDEF"/>
    <property type="match status" value="1"/>
</dbReference>
<evidence type="ECO:0000259" key="2">
    <source>
        <dbReference type="PROSITE" id="PS50883"/>
    </source>
</evidence>
<dbReference type="SMART" id="SM00052">
    <property type="entry name" value="EAL"/>
    <property type="match status" value="1"/>
</dbReference>
<dbReference type="InterPro" id="IPR050706">
    <property type="entry name" value="Cyclic-di-GMP_PDE-like"/>
</dbReference>
<dbReference type="SUPFAM" id="SSF141868">
    <property type="entry name" value="EAL domain-like"/>
    <property type="match status" value="1"/>
</dbReference>
<organism evidence="5 6">
    <name type="scientific">Methylophaga nitratireducenticrescens</name>
    <dbReference type="NCBI Taxonomy" id="754476"/>
    <lineage>
        <taxon>Bacteria</taxon>
        <taxon>Pseudomonadati</taxon>
        <taxon>Pseudomonadota</taxon>
        <taxon>Gammaproteobacteria</taxon>
        <taxon>Thiotrichales</taxon>
        <taxon>Piscirickettsiaceae</taxon>
        <taxon>Methylophaga</taxon>
    </lineage>
</organism>
<dbReference type="Pfam" id="PF00563">
    <property type="entry name" value="EAL"/>
    <property type="match status" value="1"/>
</dbReference>
<dbReference type="PATRIC" id="fig|754476.3.peg.1912"/>
<gene>
    <name evidence="5" type="ordered locus">Q7A_1934</name>
</gene>
<dbReference type="EMBL" id="CP003390">
    <property type="protein sequence ID" value="AFI84751.1"/>
    <property type="molecule type" value="Genomic_DNA"/>
</dbReference>
<dbReference type="GO" id="GO:0016020">
    <property type="term" value="C:membrane"/>
    <property type="evidence" value="ECO:0007669"/>
    <property type="project" value="InterPro"/>
</dbReference>
<dbReference type="HOGENOM" id="CLU_000445_109_1_6"/>
<dbReference type="PANTHER" id="PTHR33121:SF79">
    <property type="entry name" value="CYCLIC DI-GMP PHOSPHODIESTERASE PDED-RELATED"/>
    <property type="match status" value="1"/>
</dbReference>